<proteinExistence type="inferred from homology"/>
<evidence type="ECO:0000313" key="6">
    <source>
        <dbReference type="EMBL" id="KAJ9138111.1"/>
    </source>
</evidence>
<feature type="region of interest" description="Disordered" evidence="4">
    <location>
        <begin position="1"/>
        <end position="35"/>
    </location>
</feature>
<dbReference type="EMBL" id="JANBVO010000031">
    <property type="protein sequence ID" value="KAJ9138111.1"/>
    <property type="molecule type" value="Genomic_DNA"/>
</dbReference>
<protein>
    <recommendedName>
        <fullName evidence="2">RNA polymerase II holoenzyme cyclin-like subunit</fullName>
    </recommendedName>
</protein>
<reference evidence="6" key="1">
    <citation type="submission" date="2022-07" db="EMBL/GenBank/DDBJ databases">
        <title>Fungi with potential for degradation of polypropylene.</title>
        <authorList>
            <person name="Gostincar C."/>
        </authorList>
    </citation>
    <scope>NUCLEOTIDE SEQUENCE</scope>
    <source>
        <strain evidence="6">EXF-13308</strain>
    </source>
</reference>
<feature type="region of interest" description="Disordered" evidence="4">
    <location>
        <begin position="386"/>
        <end position="436"/>
    </location>
</feature>
<dbReference type="InterPro" id="IPR043198">
    <property type="entry name" value="Cyclin/Ssn8"/>
</dbReference>
<evidence type="ECO:0000256" key="3">
    <source>
        <dbReference type="RuleBase" id="RU000383"/>
    </source>
</evidence>
<dbReference type="GO" id="GO:0016538">
    <property type="term" value="F:cyclin-dependent protein serine/threonine kinase regulator activity"/>
    <property type="evidence" value="ECO:0007669"/>
    <property type="project" value="InterPro"/>
</dbReference>
<name>A0AA38VCL6_9PEZI</name>
<evidence type="ECO:0000256" key="2">
    <source>
        <dbReference type="ARBA" id="ARBA00014912"/>
    </source>
</evidence>
<evidence type="ECO:0000259" key="5">
    <source>
        <dbReference type="SMART" id="SM00385"/>
    </source>
</evidence>
<dbReference type="SUPFAM" id="SSF47954">
    <property type="entry name" value="Cyclin-like"/>
    <property type="match status" value="2"/>
</dbReference>
<dbReference type="InterPro" id="IPR006671">
    <property type="entry name" value="Cyclin_N"/>
</dbReference>
<dbReference type="PANTHER" id="PTHR10026">
    <property type="entry name" value="CYCLIN"/>
    <property type="match status" value="1"/>
</dbReference>
<dbReference type="GO" id="GO:0006357">
    <property type="term" value="P:regulation of transcription by RNA polymerase II"/>
    <property type="evidence" value="ECO:0007669"/>
    <property type="project" value="InterPro"/>
</dbReference>
<feature type="region of interest" description="Disordered" evidence="4">
    <location>
        <begin position="321"/>
        <end position="346"/>
    </location>
</feature>
<dbReference type="Gene3D" id="1.10.472.10">
    <property type="entry name" value="Cyclin-like"/>
    <property type="match status" value="1"/>
</dbReference>
<feature type="domain" description="Cyclin-like" evidence="5">
    <location>
        <begin position="70"/>
        <end position="168"/>
    </location>
</feature>
<comment type="caution">
    <text evidence="6">The sequence shown here is derived from an EMBL/GenBank/DDBJ whole genome shotgun (WGS) entry which is preliminary data.</text>
</comment>
<sequence>MAPQGPKSSVAQAQPTPAVEEPQHPPVKGPHPGYISIPNQYTFEQKVRRMQKENGCDPSREDSYRLQGVQLIESVRESLQLPVKTFDTACTYYHKFRLCFRDAEYNYQDAALASLFVACKVEDTIKKSKEILCAAYNLKNPDHPTTQDDKLFDTPSKIIIGLERLILERIGFDFRVRYPQKELIKVIRKILPAEEARELITVAYEMCLDIYKTFAPIKASTFTIVLAIIELAALVTDKQLERVQSIDPYKYSTTRGCVTETMLDLLDLYTLFQKSTKVGTQFELAKFIDIKIKLNQEVDSDKRLARFQEWCSKCEADDKEKYPITPGSATSPATTGSFPGSNSVKLGTKATENLTMRFVFDSEEARKEQERVAEYYKEEYEQYEIEVEEPIPEHENRGHQGRDRGYHGHRNHHDSGWGPYGRNRHDRHRGRKGGYH</sequence>
<feature type="compositionally biased region" description="Basic and acidic residues" evidence="4">
    <location>
        <begin position="391"/>
        <end position="406"/>
    </location>
</feature>
<feature type="compositionally biased region" description="Polar residues" evidence="4">
    <location>
        <begin position="1"/>
        <end position="15"/>
    </location>
</feature>
<dbReference type="SMART" id="SM00385">
    <property type="entry name" value="CYCLIN"/>
    <property type="match status" value="1"/>
</dbReference>
<dbReference type="InterPro" id="IPR013763">
    <property type="entry name" value="Cyclin-like_dom"/>
</dbReference>
<keyword evidence="7" id="KW-1185">Reference proteome</keyword>
<gene>
    <name evidence="6" type="ORF">NKR23_g8635</name>
</gene>
<comment type="similarity">
    <text evidence="1">Belongs to the cyclin family. Cyclin C subfamily.</text>
</comment>
<evidence type="ECO:0000256" key="4">
    <source>
        <dbReference type="SAM" id="MobiDB-lite"/>
    </source>
</evidence>
<organism evidence="6 7">
    <name type="scientific">Pleurostoma richardsiae</name>
    <dbReference type="NCBI Taxonomy" id="41990"/>
    <lineage>
        <taxon>Eukaryota</taxon>
        <taxon>Fungi</taxon>
        <taxon>Dikarya</taxon>
        <taxon>Ascomycota</taxon>
        <taxon>Pezizomycotina</taxon>
        <taxon>Sordariomycetes</taxon>
        <taxon>Sordariomycetidae</taxon>
        <taxon>Calosphaeriales</taxon>
        <taxon>Pleurostomataceae</taxon>
        <taxon>Pleurostoma</taxon>
    </lineage>
</organism>
<accession>A0AA38VCL6</accession>
<evidence type="ECO:0000256" key="1">
    <source>
        <dbReference type="ARBA" id="ARBA00008638"/>
    </source>
</evidence>
<feature type="compositionally biased region" description="Basic residues" evidence="4">
    <location>
        <begin position="422"/>
        <end position="436"/>
    </location>
</feature>
<feature type="compositionally biased region" description="Polar residues" evidence="4">
    <location>
        <begin position="327"/>
        <end position="346"/>
    </location>
</feature>
<keyword evidence="3" id="KW-0195">Cyclin</keyword>
<dbReference type="InterPro" id="IPR036915">
    <property type="entry name" value="Cyclin-like_sf"/>
</dbReference>
<evidence type="ECO:0000313" key="7">
    <source>
        <dbReference type="Proteomes" id="UP001174694"/>
    </source>
</evidence>
<dbReference type="AlphaFoldDB" id="A0AA38VCL6"/>
<dbReference type="Pfam" id="PF00134">
    <property type="entry name" value="Cyclin_N"/>
    <property type="match status" value="1"/>
</dbReference>
<dbReference type="Proteomes" id="UP001174694">
    <property type="component" value="Unassembled WGS sequence"/>
</dbReference>